<organism evidence="2 3">
    <name type="scientific">Idiomarina tyrosinivorans</name>
    <dbReference type="NCBI Taxonomy" id="1445662"/>
    <lineage>
        <taxon>Bacteria</taxon>
        <taxon>Pseudomonadati</taxon>
        <taxon>Pseudomonadota</taxon>
        <taxon>Gammaproteobacteria</taxon>
        <taxon>Alteromonadales</taxon>
        <taxon>Idiomarinaceae</taxon>
        <taxon>Idiomarina</taxon>
    </lineage>
</organism>
<dbReference type="AlphaFoldDB" id="A0A432ZTQ2"/>
<dbReference type="EMBL" id="PIQH01000001">
    <property type="protein sequence ID" value="RUO81263.1"/>
    <property type="molecule type" value="Genomic_DNA"/>
</dbReference>
<reference evidence="2 3" key="1">
    <citation type="journal article" date="2011" name="Front. Microbiol.">
        <title>Genomic signatures of strain selection and enhancement in Bacillus atrophaeus var. globigii, a historical biowarfare simulant.</title>
        <authorList>
            <person name="Gibbons H.S."/>
            <person name="Broomall S.M."/>
            <person name="McNew L.A."/>
            <person name="Daligault H."/>
            <person name="Chapman C."/>
            <person name="Bruce D."/>
            <person name="Karavis M."/>
            <person name="Krepps M."/>
            <person name="McGregor P.A."/>
            <person name="Hong C."/>
            <person name="Park K.H."/>
            <person name="Akmal A."/>
            <person name="Feldman A."/>
            <person name="Lin J.S."/>
            <person name="Chang W.E."/>
            <person name="Higgs B.W."/>
            <person name="Demirev P."/>
            <person name="Lindquist J."/>
            <person name="Liem A."/>
            <person name="Fochler E."/>
            <person name="Read T.D."/>
            <person name="Tapia R."/>
            <person name="Johnson S."/>
            <person name="Bishop-Lilly K.A."/>
            <person name="Detter C."/>
            <person name="Han C."/>
            <person name="Sozhamannan S."/>
            <person name="Rosenzweig C.N."/>
            <person name="Skowronski E.W."/>
        </authorList>
    </citation>
    <scope>NUCLEOTIDE SEQUENCE [LARGE SCALE GENOMIC DNA]</scope>
    <source>
        <strain evidence="2 3">CC-PW-9</strain>
    </source>
</reference>
<keyword evidence="1" id="KW-0812">Transmembrane</keyword>
<protein>
    <submittedName>
        <fullName evidence="2">Uncharacterized protein</fullName>
    </submittedName>
</protein>
<keyword evidence="1" id="KW-0472">Membrane</keyword>
<feature type="transmembrane region" description="Helical" evidence="1">
    <location>
        <begin position="44"/>
        <end position="66"/>
    </location>
</feature>
<keyword evidence="1" id="KW-1133">Transmembrane helix</keyword>
<sequence length="148" mass="16709">MERIKYSCLWLLPVVLCIAIVVGTSAISEPINLNKNSEYFWLDLFTSVGGLLIIVGLAMIIFKILVGDMFTRYSFDDQGLYKSRFGKVERILFSETFGVRFSDSKLVRDCVKSVIFVLKNGQRKSLPLGFSPSDDQLKKLSNLAGRLE</sequence>
<proteinExistence type="predicted"/>
<dbReference type="RefSeq" id="WP_126840609.1">
    <property type="nucleotide sequence ID" value="NZ_PIQH01000001.1"/>
</dbReference>
<accession>A0A432ZTQ2</accession>
<evidence type="ECO:0000313" key="2">
    <source>
        <dbReference type="EMBL" id="RUO81263.1"/>
    </source>
</evidence>
<comment type="caution">
    <text evidence="2">The sequence shown here is derived from an EMBL/GenBank/DDBJ whole genome shotgun (WGS) entry which is preliminary data.</text>
</comment>
<dbReference type="Proteomes" id="UP000287996">
    <property type="component" value="Unassembled WGS sequence"/>
</dbReference>
<gene>
    <name evidence="2" type="ORF">CWI84_00435</name>
</gene>
<evidence type="ECO:0000256" key="1">
    <source>
        <dbReference type="SAM" id="Phobius"/>
    </source>
</evidence>
<evidence type="ECO:0000313" key="3">
    <source>
        <dbReference type="Proteomes" id="UP000287996"/>
    </source>
</evidence>
<keyword evidence="3" id="KW-1185">Reference proteome</keyword>
<name>A0A432ZTQ2_9GAMM</name>